<protein>
    <submittedName>
        <fullName evidence="2">Putative secreted protein</fullName>
    </submittedName>
</protein>
<organism evidence="2">
    <name type="scientific">Panstrongylus lignarius</name>
    <dbReference type="NCBI Taxonomy" id="156445"/>
    <lineage>
        <taxon>Eukaryota</taxon>
        <taxon>Metazoa</taxon>
        <taxon>Ecdysozoa</taxon>
        <taxon>Arthropoda</taxon>
        <taxon>Hexapoda</taxon>
        <taxon>Insecta</taxon>
        <taxon>Pterygota</taxon>
        <taxon>Neoptera</taxon>
        <taxon>Paraneoptera</taxon>
        <taxon>Hemiptera</taxon>
        <taxon>Heteroptera</taxon>
        <taxon>Panheteroptera</taxon>
        <taxon>Cimicomorpha</taxon>
        <taxon>Reduviidae</taxon>
        <taxon>Triatominae</taxon>
        <taxon>Panstrongylus</taxon>
    </lineage>
</organism>
<dbReference type="AlphaFoldDB" id="A0A224XA65"/>
<feature type="chain" id="PRO_5013188914" evidence="1">
    <location>
        <begin position="31"/>
        <end position="563"/>
    </location>
</feature>
<dbReference type="EMBL" id="GFTR01007180">
    <property type="protein sequence ID" value="JAW09246.1"/>
    <property type="molecule type" value="Transcribed_RNA"/>
</dbReference>
<keyword evidence="1" id="KW-0732">Signal</keyword>
<evidence type="ECO:0000256" key="1">
    <source>
        <dbReference type="SAM" id="SignalP"/>
    </source>
</evidence>
<reference evidence="2" key="1">
    <citation type="journal article" date="2018" name="PLoS Negl. Trop. Dis.">
        <title>An insight into the salivary gland and fat body transcriptome of Panstrongylus lignarius (Hemiptera: Heteroptera), the main vector of Chagas disease in Peru.</title>
        <authorList>
            <person name="Nevoa J.C."/>
            <person name="Mendes M.T."/>
            <person name="da Silva M.V."/>
            <person name="Soares S.C."/>
            <person name="Oliveira C.J.F."/>
            <person name="Ribeiro J.M.C."/>
        </authorList>
    </citation>
    <scope>NUCLEOTIDE SEQUENCE</scope>
</reference>
<proteinExistence type="predicted"/>
<evidence type="ECO:0000313" key="2">
    <source>
        <dbReference type="EMBL" id="JAW09246.1"/>
    </source>
</evidence>
<name>A0A224XA65_9HEMI</name>
<accession>A0A224XA65</accession>
<feature type="signal peptide" evidence="1">
    <location>
        <begin position="1"/>
        <end position="30"/>
    </location>
</feature>
<sequence>MLGLKMTANLLSNSLFQIMVLTFTLQELQANPLYIPQNNHTTNNFKLGSYIHLNDAKILRKDLTNITTSVDNLIKQLDYWVFAEISNITNSNSSVGKLQSLKDSLSILELNVTELSVALSKGSNIEEIARKSKSVQIYLNNLQKEFNNIGQAYSLINEYLDETNVIDKFSNLTINKSYIDLVIEDEIQTKLAEDCITAATNKNFRKAAHLLDLIKNSSKTEYIVKRLNTDVAFKLGNKIRNITISFMFYQAIYNDLITNIEDTDDKLGFITKLIKSIKEEIIDQVKTPIFIKKEAIEFNQNLSKPLEDLVKIKLEVRDFLECGEIDPNFIKEIIVADYRLASEIFYSLHKNYGLDCLFRYHYVDNTFTQSNALKFALFLKYFIDICENENDFCDPFTSFIDELPQSIRNIVFAKKVCISQGRTSMFLRLSDVSYDTIRYSAYTHEESFYVPEEIWKLIHLGNNEFIVQNIGIVDTYLDTDLHYDDKSGEHGVYGWHKPPNNGVWKFDLTENLEFFYIKNMARNEYLYISDEINNFVYTNSILNYNLDDFEWKISNCTDVKLVQ</sequence>